<evidence type="ECO:0000256" key="2">
    <source>
        <dbReference type="ARBA" id="ARBA00022473"/>
    </source>
</evidence>
<keyword evidence="3" id="KW-0963">Cytoplasm</keyword>
<evidence type="ECO:0000256" key="5">
    <source>
        <dbReference type="ARBA" id="ARBA00022782"/>
    </source>
</evidence>
<evidence type="ECO:0000256" key="1">
    <source>
        <dbReference type="ARBA" id="ARBA00004496"/>
    </source>
</evidence>
<evidence type="ECO:0000259" key="7">
    <source>
        <dbReference type="PROSITE" id="PS01179"/>
    </source>
</evidence>
<dbReference type="AlphaFoldDB" id="A0A4U8URM1"/>
<dbReference type="Proteomes" id="UP000298663">
    <property type="component" value="Chromosome X"/>
</dbReference>
<dbReference type="PANTHER" id="PTHR47695">
    <property type="entry name" value="PID DOMAIN-CONTAINING PROTEIN"/>
    <property type="match status" value="1"/>
</dbReference>
<protein>
    <recommendedName>
        <fullName evidence="7">PID domain-containing protein</fullName>
    </recommendedName>
</protein>
<dbReference type="InterPro" id="IPR048561">
    <property type="entry name" value="Dab_PTB"/>
</dbReference>
<dbReference type="Pfam" id="PF00640">
    <property type="entry name" value="PID"/>
    <property type="match status" value="1"/>
</dbReference>
<dbReference type="InterPro" id="IPR011993">
    <property type="entry name" value="PH-like_dom_sf"/>
</dbReference>
<dbReference type="GO" id="GO:0005737">
    <property type="term" value="C:cytoplasm"/>
    <property type="evidence" value="ECO:0007669"/>
    <property type="project" value="UniProtKB-SubCell"/>
</dbReference>
<keyword evidence="2" id="KW-0217">Developmental protein</keyword>
<feature type="domain" description="PID" evidence="7">
    <location>
        <begin position="54"/>
        <end position="186"/>
    </location>
</feature>
<evidence type="ECO:0000313" key="9">
    <source>
        <dbReference type="Proteomes" id="UP000298663"/>
    </source>
</evidence>
<dbReference type="InterPro" id="IPR006020">
    <property type="entry name" value="PTB/PI_dom"/>
</dbReference>
<keyword evidence="4" id="KW-0597">Phosphoprotein</keyword>
<dbReference type="STRING" id="34508.A0A4U8URM1"/>
<dbReference type="Gene3D" id="2.30.29.30">
    <property type="entry name" value="Pleckstrin-homology domain (PH domain)/Phosphotyrosine-binding domain (PTB)"/>
    <property type="match status" value="1"/>
</dbReference>
<evidence type="ECO:0000256" key="4">
    <source>
        <dbReference type="ARBA" id="ARBA00022553"/>
    </source>
</evidence>
<reference evidence="8 9" key="1">
    <citation type="journal article" date="2015" name="Genome Biol.">
        <title>Comparative genomics of Steinernema reveals deeply conserved gene regulatory networks.</title>
        <authorList>
            <person name="Dillman A.R."/>
            <person name="Macchietto M."/>
            <person name="Porter C.F."/>
            <person name="Rogers A."/>
            <person name="Williams B."/>
            <person name="Antoshechkin I."/>
            <person name="Lee M.M."/>
            <person name="Goodwin Z."/>
            <person name="Lu X."/>
            <person name="Lewis E.E."/>
            <person name="Goodrich-Blair H."/>
            <person name="Stock S.P."/>
            <person name="Adams B.J."/>
            <person name="Sternberg P.W."/>
            <person name="Mortazavi A."/>
        </authorList>
    </citation>
    <scope>NUCLEOTIDE SEQUENCE [LARGE SCALE GENOMIC DNA]</scope>
    <source>
        <strain evidence="8 9">ALL</strain>
    </source>
</reference>
<evidence type="ECO:0000256" key="3">
    <source>
        <dbReference type="ARBA" id="ARBA00022490"/>
    </source>
</evidence>
<keyword evidence="5" id="KW-0221">Differentiation</keyword>
<sequence>MVAQQKMKDTSSSDGSENGRSSPNSIKSKLAMLKRSSAKKAAAAAANDPFRFQGNGVDFKGKYIGVRDVTDARGDDMCAEAMRTAKALVKTSGAHKQRIILNISIHGLKIRDEKSQAVIHDFPVSKISFIARDTTDARAFGFVYGTQSGQYQFHAIKTAQTADHAVLSIRDMFQIVFEMKKKQIEEVKQKQHEENEDKKVTNDGTRIEGGVAVADLLDLETELHMIEQGVNQLQNIPVMARQWQRAIRSHAIRNRSFR</sequence>
<organism evidence="8 9">
    <name type="scientific">Steinernema carpocapsae</name>
    <name type="common">Entomopathogenic nematode</name>
    <dbReference type="NCBI Taxonomy" id="34508"/>
    <lineage>
        <taxon>Eukaryota</taxon>
        <taxon>Metazoa</taxon>
        <taxon>Ecdysozoa</taxon>
        <taxon>Nematoda</taxon>
        <taxon>Chromadorea</taxon>
        <taxon>Rhabditida</taxon>
        <taxon>Tylenchina</taxon>
        <taxon>Panagrolaimomorpha</taxon>
        <taxon>Strongyloidoidea</taxon>
        <taxon>Steinernematidae</taxon>
        <taxon>Steinernema</taxon>
    </lineage>
</organism>
<comment type="caution">
    <text evidence="8">The sequence shown here is derived from an EMBL/GenBank/DDBJ whole genome shotgun (WGS) entry which is preliminary data.</text>
</comment>
<gene>
    <name evidence="8" type="ORF">L596_002341</name>
</gene>
<dbReference type="PANTHER" id="PTHR47695:SF3">
    <property type="entry name" value="PID DOMAIN-CONTAINING PROTEIN"/>
    <property type="match status" value="1"/>
</dbReference>
<keyword evidence="9" id="KW-1185">Reference proteome</keyword>
<dbReference type="OrthoDB" id="10069833at2759"/>
<evidence type="ECO:0000256" key="6">
    <source>
        <dbReference type="SAM" id="MobiDB-lite"/>
    </source>
</evidence>
<dbReference type="CDD" id="cd01215">
    <property type="entry name" value="PTB_Dab"/>
    <property type="match status" value="1"/>
</dbReference>
<comment type="subcellular location">
    <subcellularLocation>
        <location evidence="1">Cytoplasm</location>
    </subcellularLocation>
</comment>
<dbReference type="SUPFAM" id="SSF50729">
    <property type="entry name" value="PH domain-like"/>
    <property type="match status" value="1"/>
</dbReference>
<name>A0A4U8URM1_STECR</name>
<dbReference type="SMART" id="SM00462">
    <property type="entry name" value="PTB"/>
    <property type="match status" value="1"/>
</dbReference>
<dbReference type="EMBL" id="CM016762">
    <property type="protein sequence ID" value="TMS34827.1"/>
    <property type="molecule type" value="Genomic_DNA"/>
</dbReference>
<dbReference type="EMBL" id="AZBU02000001">
    <property type="protein sequence ID" value="TMS34827.1"/>
    <property type="molecule type" value="Genomic_DNA"/>
</dbReference>
<dbReference type="GO" id="GO:0030154">
    <property type="term" value="P:cell differentiation"/>
    <property type="evidence" value="ECO:0007669"/>
    <property type="project" value="UniProtKB-KW"/>
</dbReference>
<dbReference type="PROSITE" id="PS01179">
    <property type="entry name" value="PID"/>
    <property type="match status" value="1"/>
</dbReference>
<proteinExistence type="predicted"/>
<accession>A0A4U8URM1</accession>
<evidence type="ECO:0000313" key="8">
    <source>
        <dbReference type="EMBL" id="TMS34827.1"/>
    </source>
</evidence>
<feature type="compositionally biased region" description="Low complexity" evidence="6">
    <location>
        <begin position="12"/>
        <end position="28"/>
    </location>
</feature>
<feature type="compositionally biased region" description="Basic and acidic residues" evidence="6">
    <location>
        <begin position="1"/>
        <end position="11"/>
    </location>
</feature>
<feature type="region of interest" description="Disordered" evidence="6">
    <location>
        <begin position="1"/>
        <end position="28"/>
    </location>
</feature>
<reference evidence="8 9" key="2">
    <citation type="journal article" date="2019" name="G3 (Bethesda)">
        <title>Hybrid Assembly of the Genome of the Entomopathogenic Nematode Steinernema carpocapsae Identifies the X-Chromosome.</title>
        <authorList>
            <person name="Serra L."/>
            <person name="Macchietto M."/>
            <person name="Macias-Munoz A."/>
            <person name="McGill C.J."/>
            <person name="Rodriguez I.M."/>
            <person name="Rodriguez B."/>
            <person name="Murad R."/>
            <person name="Mortazavi A."/>
        </authorList>
    </citation>
    <scope>NUCLEOTIDE SEQUENCE [LARGE SCALE GENOMIC DNA]</scope>
    <source>
        <strain evidence="8 9">ALL</strain>
    </source>
</reference>